<sequence>MHTTGEPTRIIVSGYPSLSGTLLEQLAQAKAEHDHIRKRLMLEPAGHADMYGAILLPKTELTRSGDAHIGVLFTHSEGYSTMCGHATIALGRFLVDTHDLDVFPRRNEIKYDRDTKTAEVNLHCPCGLVRVTVPMTSDLGCSDPSRPVSFISVPSFATGHNIKVNIPLEDRWPELQNRDSLTVSFCYGGAFTCLVSVEELGFGSSGLRLPVPHDSLNRATRILKGVINQDPIYQKYMTHPEHQHVGFLYTLMVVDKSTGRVSSGCEGAETGLCYFADQQVDRSPTGSSVAARVAYAYANGELKIDQSWTYHSLVSNAANGRGRFVGTLMEEAPELYDQDIMLACPVRVRIEGYAYYVGLYTFVVESADPYGHSGFLFNRL</sequence>
<dbReference type="Pfam" id="PF05544">
    <property type="entry name" value="Pro_racemase"/>
    <property type="match status" value="1"/>
</dbReference>
<dbReference type="PANTHER" id="PTHR33442:SF1">
    <property type="entry name" value="TRANS-3-HYDROXY-L-PROLINE DEHYDRATASE"/>
    <property type="match status" value="1"/>
</dbReference>
<dbReference type="SUPFAM" id="SSF54506">
    <property type="entry name" value="Diaminopimelate epimerase-like"/>
    <property type="match status" value="1"/>
</dbReference>
<comment type="catalytic activity">
    <reaction evidence="1">
        <text>trans-3-hydroxy-L-proline = 1-pyrroline-2-carboxylate + H2O</text>
        <dbReference type="Rhea" id="RHEA:10320"/>
        <dbReference type="ChEBI" id="CHEBI:15377"/>
        <dbReference type="ChEBI" id="CHEBI:39785"/>
        <dbReference type="ChEBI" id="CHEBI:57938"/>
        <dbReference type="EC" id="4.2.1.77"/>
    </reaction>
</comment>
<comment type="similarity">
    <text evidence="2">Belongs to the proline racemase family.</text>
</comment>
<dbReference type="EC" id="4.2.1.77" evidence="3"/>
<dbReference type="GO" id="GO:0050346">
    <property type="term" value="F:trans-L-3-hydroxyproline dehydratase activity"/>
    <property type="evidence" value="ECO:0007669"/>
    <property type="project" value="UniProtKB-EC"/>
</dbReference>
<evidence type="ECO:0000256" key="2">
    <source>
        <dbReference type="ARBA" id="ARBA00007529"/>
    </source>
</evidence>
<dbReference type="Gene3D" id="3.10.310.10">
    <property type="entry name" value="Diaminopimelate Epimerase, Chain A, domain 1"/>
    <property type="match status" value="2"/>
</dbReference>
<dbReference type="OrthoDB" id="6409228at2759"/>
<dbReference type="AlphaFoldDB" id="A0A9P4KIZ5"/>
<reference evidence="5" key="1">
    <citation type="journal article" date="2020" name="Stud. Mycol.">
        <title>101 Dothideomycetes genomes: A test case for predicting lifestyles and emergence of pathogens.</title>
        <authorList>
            <person name="Haridas S."/>
            <person name="Albert R."/>
            <person name="Binder M."/>
            <person name="Bloem J."/>
            <person name="LaButti K."/>
            <person name="Salamov A."/>
            <person name="Andreopoulos B."/>
            <person name="Baker S."/>
            <person name="Barry K."/>
            <person name="Bills G."/>
            <person name="Bluhm B."/>
            <person name="Cannon C."/>
            <person name="Castanera R."/>
            <person name="Culley D."/>
            <person name="Daum C."/>
            <person name="Ezra D."/>
            <person name="Gonzalez J."/>
            <person name="Henrissat B."/>
            <person name="Kuo A."/>
            <person name="Liang C."/>
            <person name="Lipzen A."/>
            <person name="Lutzoni F."/>
            <person name="Magnuson J."/>
            <person name="Mondo S."/>
            <person name="Nolan M."/>
            <person name="Ohm R."/>
            <person name="Pangilinan J."/>
            <person name="Park H.-J."/>
            <person name="Ramirez L."/>
            <person name="Alfaro M."/>
            <person name="Sun H."/>
            <person name="Tritt A."/>
            <person name="Yoshinaga Y."/>
            <person name="Zwiers L.-H."/>
            <person name="Turgeon B."/>
            <person name="Goodwin S."/>
            <person name="Spatafora J."/>
            <person name="Crous P."/>
            <person name="Grigoriev I."/>
        </authorList>
    </citation>
    <scope>NUCLEOTIDE SEQUENCE [LARGE SCALE GENOMIC DNA]</scope>
    <source>
        <strain evidence="5">CBS 304.66</strain>
    </source>
</reference>
<accession>A0A9P4KIZ5</accession>
<name>A0A9P4KIZ5_9PLEO</name>
<dbReference type="SFLD" id="SFLDS00028">
    <property type="entry name" value="Proline_Racemase"/>
    <property type="match status" value="1"/>
</dbReference>
<evidence type="ECO:0000256" key="3">
    <source>
        <dbReference type="ARBA" id="ARBA00013105"/>
    </source>
</evidence>
<protein>
    <recommendedName>
        <fullName evidence="3">trans-L-3-hydroxyproline dehydratase</fullName>
        <ecNumber evidence="3">4.2.1.77</ecNumber>
    </recommendedName>
</protein>
<keyword evidence="5" id="KW-1185">Reference proteome</keyword>
<dbReference type="PANTHER" id="PTHR33442">
    <property type="entry name" value="TRANS-3-HYDROXY-L-PROLINE DEHYDRATASE"/>
    <property type="match status" value="1"/>
</dbReference>
<evidence type="ECO:0000313" key="5">
    <source>
        <dbReference type="Proteomes" id="UP000800093"/>
    </source>
</evidence>
<dbReference type="EMBL" id="ML986589">
    <property type="protein sequence ID" value="KAF2267730.1"/>
    <property type="molecule type" value="Genomic_DNA"/>
</dbReference>
<comment type="caution">
    <text evidence="4">The sequence shown here is derived from an EMBL/GenBank/DDBJ whole genome shotgun (WGS) entry which is preliminary data.</text>
</comment>
<dbReference type="InterPro" id="IPR008794">
    <property type="entry name" value="Pro_racemase_fam"/>
</dbReference>
<proteinExistence type="inferred from homology"/>
<evidence type="ECO:0000313" key="4">
    <source>
        <dbReference type="EMBL" id="KAF2267730.1"/>
    </source>
</evidence>
<gene>
    <name evidence="4" type="ORF">CC78DRAFT_530526</name>
</gene>
<organism evidence="4 5">
    <name type="scientific">Lojkania enalia</name>
    <dbReference type="NCBI Taxonomy" id="147567"/>
    <lineage>
        <taxon>Eukaryota</taxon>
        <taxon>Fungi</taxon>
        <taxon>Dikarya</taxon>
        <taxon>Ascomycota</taxon>
        <taxon>Pezizomycotina</taxon>
        <taxon>Dothideomycetes</taxon>
        <taxon>Pleosporomycetidae</taxon>
        <taxon>Pleosporales</taxon>
        <taxon>Pleosporales incertae sedis</taxon>
        <taxon>Lojkania</taxon>
    </lineage>
</organism>
<evidence type="ECO:0000256" key="1">
    <source>
        <dbReference type="ARBA" id="ARBA00001148"/>
    </source>
</evidence>
<dbReference type="Proteomes" id="UP000800093">
    <property type="component" value="Unassembled WGS sequence"/>
</dbReference>